<evidence type="ECO:0000256" key="3">
    <source>
        <dbReference type="SAM" id="MobiDB-lite"/>
    </source>
</evidence>
<dbReference type="SMART" id="SM00822">
    <property type="entry name" value="PKS_KR"/>
    <property type="match status" value="1"/>
</dbReference>
<dbReference type="InterPro" id="IPR020904">
    <property type="entry name" value="Sc_DH/Rdtase_CS"/>
</dbReference>
<reference evidence="5 6" key="1">
    <citation type="submission" date="2021-02" db="EMBL/GenBank/DDBJ databases">
        <title>Whole genome sequencing of Streptomyces actuosus VRA1.</title>
        <authorList>
            <person name="Sen G."/>
            <person name="Sen A."/>
        </authorList>
    </citation>
    <scope>NUCLEOTIDE SEQUENCE [LARGE SCALE GENOMIC DNA]</scope>
    <source>
        <strain evidence="5 6">VRA1</strain>
    </source>
</reference>
<dbReference type="InterPro" id="IPR002938">
    <property type="entry name" value="FAD-bd"/>
</dbReference>
<dbReference type="Gene3D" id="3.40.30.120">
    <property type="match status" value="1"/>
</dbReference>
<dbReference type="Gene3D" id="3.30.70.2450">
    <property type="match status" value="1"/>
</dbReference>
<feature type="compositionally biased region" description="Gly residues" evidence="3">
    <location>
        <begin position="50"/>
        <end position="73"/>
    </location>
</feature>
<dbReference type="InterPro" id="IPR002347">
    <property type="entry name" value="SDR_fam"/>
</dbReference>
<comment type="caution">
    <text evidence="5">The sequence shown here is derived from an EMBL/GenBank/DDBJ whole genome shotgun (WGS) entry which is preliminary data.</text>
</comment>
<proteinExistence type="inferred from homology"/>
<dbReference type="PANTHER" id="PTHR43639">
    <property type="entry name" value="OXIDOREDUCTASE, SHORT-CHAIN DEHYDROGENASE/REDUCTASE FAMILY (AFU_ORTHOLOGUE AFUA_5G02870)"/>
    <property type="match status" value="1"/>
</dbReference>
<evidence type="ECO:0000313" key="5">
    <source>
        <dbReference type="EMBL" id="MBN0046088.1"/>
    </source>
</evidence>
<accession>A0ABS2VSM8</accession>
<evidence type="ECO:0000259" key="4">
    <source>
        <dbReference type="SMART" id="SM00822"/>
    </source>
</evidence>
<dbReference type="SUPFAM" id="SSF51905">
    <property type="entry name" value="FAD/NAD(P)-binding domain"/>
    <property type="match status" value="1"/>
</dbReference>
<dbReference type="Pfam" id="PF13561">
    <property type="entry name" value="adh_short_C2"/>
    <property type="match status" value="1"/>
</dbReference>
<name>A0ABS2VSM8_STRAS</name>
<dbReference type="PRINTS" id="PR00081">
    <property type="entry name" value="GDHRDH"/>
</dbReference>
<feature type="region of interest" description="Disordered" evidence="3">
    <location>
        <begin position="396"/>
        <end position="444"/>
    </location>
</feature>
<dbReference type="Gene3D" id="3.40.50.720">
    <property type="entry name" value="NAD(P)-binding Rossmann-like Domain"/>
    <property type="match status" value="1"/>
</dbReference>
<dbReference type="SUPFAM" id="SSF51735">
    <property type="entry name" value="NAD(P)-binding Rossmann-fold domains"/>
    <property type="match status" value="1"/>
</dbReference>
<dbReference type="InterPro" id="IPR057326">
    <property type="entry name" value="KR_dom"/>
</dbReference>
<dbReference type="InterPro" id="IPR036188">
    <property type="entry name" value="FAD/NAD-bd_sf"/>
</dbReference>
<evidence type="ECO:0000313" key="6">
    <source>
        <dbReference type="Proteomes" id="UP000788262"/>
    </source>
</evidence>
<dbReference type="Pfam" id="PF21274">
    <property type="entry name" value="Rng_hyd_C"/>
    <property type="match status" value="1"/>
</dbReference>
<dbReference type="Pfam" id="PF01494">
    <property type="entry name" value="FAD_binding_3"/>
    <property type="match status" value="1"/>
</dbReference>
<dbReference type="InterPro" id="IPR036291">
    <property type="entry name" value="NAD(P)-bd_dom_sf"/>
</dbReference>
<feature type="domain" description="Ketoreductase" evidence="4">
    <location>
        <begin position="630"/>
        <end position="814"/>
    </location>
</feature>
<organism evidence="5 6">
    <name type="scientific">Streptomyces actuosus</name>
    <dbReference type="NCBI Taxonomy" id="1885"/>
    <lineage>
        <taxon>Bacteria</taxon>
        <taxon>Bacillati</taxon>
        <taxon>Actinomycetota</taxon>
        <taxon>Actinomycetes</taxon>
        <taxon>Kitasatosporales</taxon>
        <taxon>Streptomycetaceae</taxon>
        <taxon>Streptomyces</taxon>
    </lineage>
</organism>
<dbReference type="Proteomes" id="UP000788262">
    <property type="component" value="Unassembled WGS sequence"/>
</dbReference>
<feature type="compositionally biased region" description="Low complexity" evidence="3">
    <location>
        <begin position="396"/>
        <end position="432"/>
    </location>
</feature>
<evidence type="ECO:0000256" key="1">
    <source>
        <dbReference type="ARBA" id="ARBA00006484"/>
    </source>
</evidence>
<dbReference type="EMBL" id="JAFFZS010000013">
    <property type="protein sequence ID" value="MBN0046088.1"/>
    <property type="molecule type" value="Genomic_DNA"/>
</dbReference>
<feature type="compositionally biased region" description="Basic and acidic residues" evidence="3">
    <location>
        <begin position="433"/>
        <end position="443"/>
    </location>
</feature>
<dbReference type="PANTHER" id="PTHR43639:SF1">
    <property type="entry name" value="SHORT-CHAIN DEHYDROGENASE_REDUCTASE FAMILY PROTEIN"/>
    <property type="match status" value="1"/>
</dbReference>
<protein>
    <submittedName>
        <fullName evidence="5">SDR family oxidoreductase</fullName>
    </submittedName>
</protein>
<feature type="compositionally biased region" description="Polar residues" evidence="3">
    <location>
        <begin position="569"/>
        <end position="578"/>
    </location>
</feature>
<gene>
    <name evidence="5" type="ORF">JS756_18660</name>
</gene>
<keyword evidence="2" id="KW-0560">Oxidoreductase</keyword>
<evidence type="ECO:0000256" key="2">
    <source>
        <dbReference type="ARBA" id="ARBA00023002"/>
    </source>
</evidence>
<sequence length="876" mass="91376">MLAGELRLGGAAVVVLERLDAPTTESRASTLHARTMEILGQRGLLDGSAAGLGGGAGRDGRSGGDAGGGGGTIAFGDPLPPREPKGHFGGLPMDLTLPSAFPGQWKVPQTRTEEILGAWAARLGARVLRGHRVTGLSRHRDRVTVTAEHAGRRREFTALYVVGCDGEHSDVRRLAGIAFPGNDAERELIRADVDGIDIRGRRFERLPNGLAIAARRGDGVTRVMVHRFGTPPRGAGEARFADIVSAWRDVTGEDVSHGTPLWVNSFGDASRQAEHYRDGRVLLAGDAAHQQMPIGGQALNLGLQDAVNLGWKLAATVRGRAPDGLLDTYHRERHAVGRRVLSNIRAQARLLLGGPEVEALRTVIGELTAHEPVRAHLAGMISGLDVLHGADGAQDAPAMRGAGAPAGAGRAAGARETGGTNGARRAGSADGARGSDRVRDGHTARNAIQERSLVGARLPEAPLTDVAGAAAGTTLQLLRPARAVLLVLTADATRRARLAEAAADWSGAVDVVTARLGAPDAGALLTGVAALLVRPDGYIAWAGDVPDGLHEALARWFTPGAPATEQALDASSTPSASARTHARDKHVRAPADGAHPRTPRRSGTHDSPLHTHTQPIGRTRRRNMGNLTGKTALVTGASRGMGRATAERLARDGALVAVHYGTNEEAAAEVVAGIEQDGGRAFAVRAELGAPGDVHELFLALEEGLKERTGSTELDILVNNAGVMGGVKPEDTTPEQFDRIVAVNAKAPFFIIQRALANMPDGGRIVNISSGLTRFANPDEIAYAMSKGAVEQLALHFAKALGPRGITVNSVAPGITRNGNPVFDMPEAVEAMAALSTFNRVGEPSDVADVVAFLVSDDARWVTGSFVDASGGTLLG</sequence>
<keyword evidence="6" id="KW-1185">Reference proteome</keyword>
<dbReference type="PROSITE" id="PS00061">
    <property type="entry name" value="ADH_SHORT"/>
    <property type="match status" value="1"/>
</dbReference>
<comment type="similarity">
    <text evidence="1">Belongs to the short-chain dehydrogenases/reductases (SDR) family.</text>
</comment>
<feature type="region of interest" description="Disordered" evidence="3">
    <location>
        <begin position="565"/>
        <end position="623"/>
    </location>
</feature>
<feature type="region of interest" description="Disordered" evidence="3">
    <location>
        <begin position="50"/>
        <end position="84"/>
    </location>
</feature>
<dbReference type="PRINTS" id="PR00080">
    <property type="entry name" value="SDRFAMILY"/>
</dbReference>
<dbReference type="Gene3D" id="3.50.50.60">
    <property type="entry name" value="FAD/NAD(P)-binding domain"/>
    <property type="match status" value="1"/>
</dbReference>